<reference evidence="1 2" key="1">
    <citation type="submission" date="2023-01" db="EMBL/GenBank/DDBJ databases">
        <authorList>
            <person name="Kreplak J."/>
        </authorList>
    </citation>
    <scope>NUCLEOTIDE SEQUENCE [LARGE SCALE GENOMIC DNA]</scope>
</reference>
<protein>
    <submittedName>
        <fullName evidence="1">Uncharacterized protein</fullName>
    </submittedName>
</protein>
<dbReference type="Proteomes" id="UP001157006">
    <property type="component" value="Chromosome 4"/>
</dbReference>
<accession>A0AAV1AKE1</accession>
<evidence type="ECO:0000313" key="1">
    <source>
        <dbReference type="EMBL" id="CAI8609579.1"/>
    </source>
</evidence>
<organism evidence="1 2">
    <name type="scientific">Vicia faba</name>
    <name type="common">Broad bean</name>
    <name type="synonym">Faba vulgaris</name>
    <dbReference type="NCBI Taxonomy" id="3906"/>
    <lineage>
        <taxon>Eukaryota</taxon>
        <taxon>Viridiplantae</taxon>
        <taxon>Streptophyta</taxon>
        <taxon>Embryophyta</taxon>
        <taxon>Tracheophyta</taxon>
        <taxon>Spermatophyta</taxon>
        <taxon>Magnoliopsida</taxon>
        <taxon>eudicotyledons</taxon>
        <taxon>Gunneridae</taxon>
        <taxon>Pentapetalae</taxon>
        <taxon>rosids</taxon>
        <taxon>fabids</taxon>
        <taxon>Fabales</taxon>
        <taxon>Fabaceae</taxon>
        <taxon>Papilionoideae</taxon>
        <taxon>50 kb inversion clade</taxon>
        <taxon>NPAAA clade</taxon>
        <taxon>Hologalegina</taxon>
        <taxon>IRL clade</taxon>
        <taxon>Fabeae</taxon>
        <taxon>Vicia</taxon>
    </lineage>
</organism>
<sequence length="233" mass="25958">MELHLVYSNHSLFFSNQSSAPTILAKPSSSSFFSAVELVETVRFLESVDALDGIVREVGVEGLVEDVEQVIEEDGLMVIATMMGLVGFIDFFSGCLIEISGRFGVTLYCWLCCNTFSEDCCNSKPTQNVADNIVLCGVEHCQNPSVWQVEVEVVLEPESIPYNNNSIISKDKFSFELIDAECDEGRRMKTFQQWTTGLFLGLVLDIFGQHVQAVCCSRMAGLVLPDFMEKMMK</sequence>
<dbReference type="AlphaFoldDB" id="A0AAV1AKE1"/>
<dbReference type="EMBL" id="OX451739">
    <property type="protein sequence ID" value="CAI8609579.1"/>
    <property type="molecule type" value="Genomic_DNA"/>
</dbReference>
<proteinExistence type="predicted"/>
<evidence type="ECO:0000313" key="2">
    <source>
        <dbReference type="Proteomes" id="UP001157006"/>
    </source>
</evidence>
<keyword evidence="2" id="KW-1185">Reference proteome</keyword>
<name>A0AAV1AKE1_VICFA</name>
<gene>
    <name evidence="1" type="ORF">VFH_IV140200</name>
</gene>